<keyword evidence="4" id="KW-0732">Signal</keyword>
<dbReference type="PANTHER" id="PTHR30600">
    <property type="entry name" value="CYTOCHROME C PEROXIDASE-RELATED"/>
    <property type="match status" value="1"/>
</dbReference>
<organism evidence="11 12">
    <name type="scientific">Alteromonas stellipolaris</name>
    <dbReference type="NCBI Taxonomy" id="233316"/>
    <lineage>
        <taxon>Bacteria</taxon>
        <taxon>Pseudomonadati</taxon>
        <taxon>Pseudomonadota</taxon>
        <taxon>Gammaproteobacteria</taxon>
        <taxon>Alteromonadales</taxon>
        <taxon>Alteromonadaceae</taxon>
        <taxon>Alteromonas/Salinimonas group</taxon>
        <taxon>Alteromonas</taxon>
    </lineage>
</organism>
<keyword evidence="2 8" id="KW-0349">Heme</keyword>
<dbReference type="InterPro" id="IPR026259">
    <property type="entry name" value="MauG/Cytc_peroxidase"/>
</dbReference>
<sequence length="361" mass="39972">MAIMRNLITVLLVVATSYDLRASEPVDTLRQWYASKQVDWPKAITADGRKPIRLGPLLPKGPQANEEIIALGKSLFHDPILSKDNTVSCASCHDSSTFFQDGKGQSVGVRAQKGTRNAPPIFGVDHWKSFFWDGRAASAEEQALMPIENPIEMDLPVAKAVERLNSHTAYPVNFKQAFGTDTIDKTLLASALVAFERTIPAPDTPYQEFITAVSKGDTNAHLMLPDKALLGLHLFRTKAKCMSCHEGPLLSDNQFHVTGFHLYGRPFEDVGRIDATGKIEDIGKFRTPSLLGVTHTAPWMHNGLFIEFTPLIMQYNKGGFRPKPKGRLKDDPHFPITTSLIEPLGLDKDEIDALVVFLKTL</sequence>
<evidence type="ECO:0000256" key="2">
    <source>
        <dbReference type="ARBA" id="ARBA00022617"/>
    </source>
</evidence>
<evidence type="ECO:0000256" key="5">
    <source>
        <dbReference type="ARBA" id="ARBA00022764"/>
    </source>
</evidence>
<feature type="domain" description="Cytochrome c" evidence="10">
    <location>
        <begin position="67"/>
        <end position="168"/>
    </location>
</feature>
<dbReference type="InterPro" id="IPR004852">
    <property type="entry name" value="Di-haem_cyt_c_peroxidsae"/>
</dbReference>
<keyword evidence="7 9" id="KW-0408">Iron</keyword>
<feature type="binding site" description="covalent" evidence="8">
    <location>
        <position position="241"/>
    </location>
    <ligand>
        <name>heme c</name>
        <dbReference type="ChEBI" id="CHEBI:61717"/>
        <label>2</label>
    </ligand>
</feature>
<evidence type="ECO:0000256" key="6">
    <source>
        <dbReference type="ARBA" id="ARBA00023002"/>
    </source>
</evidence>
<evidence type="ECO:0000256" key="9">
    <source>
        <dbReference type="PIRSR" id="PIRSR000294-2"/>
    </source>
</evidence>
<dbReference type="GO" id="GO:0042597">
    <property type="term" value="C:periplasmic space"/>
    <property type="evidence" value="ECO:0007669"/>
    <property type="project" value="UniProtKB-SubCell"/>
</dbReference>
<keyword evidence="5" id="KW-0574">Periplasm</keyword>
<comment type="cofactor">
    <cofactor evidence="8">
        <name>heme</name>
        <dbReference type="ChEBI" id="CHEBI:30413"/>
    </cofactor>
    <text evidence="8">Binds 2 heme groups.</text>
</comment>
<feature type="binding site" description="covalent" evidence="8">
    <location>
        <position position="244"/>
    </location>
    <ligand>
        <name>heme c</name>
        <dbReference type="ChEBI" id="CHEBI:61717"/>
        <label>2</label>
    </ligand>
</feature>
<name>A0AAW7Z593_9ALTE</name>
<dbReference type="Proteomes" id="UP001170717">
    <property type="component" value="Unassembled WGS sequence"/>
</dbReference>
<evidence type="ECO:0000256" key="7">
    <source>
        <dbReference type="ARBA" id="ARBA00023004"/>
    </source>
</evidence>
<dbReference type="InterPro" id="IPR009056">
    <property type="entry name" value="Cyt_c-like_dom"/>
</dbReference>
<dbReference type="InterPro" id="IPR036909">
    <property type="entry name" value="Cyt_c-like_dom_sf"/>
</dbReference>
<feature type="domain" description="Cytochrome c" evidence="10">
    <location>
        <begin position="226"/>
        <end position="361"/>
    </location>
</feature>
<evidence type="ECO:0000256" key="4">
    <source>
        <dbReference type="ARBA" id="ARBA00022729"/>
    </source>
</evidence>
<evidence type="ECO:0000313" key="11">
    <source>
        <dbReference type="EMBL" id="MDO6578559.1"/>
    </source>
</evidence>
<evidence type="ECO:0000256" key="3">
    <source>
        <dbReference type="ARBA" id="ARBA00022723"/>
    </source>
</evidence>
<evidence type="ECO:0000256" key="1">
    <source>
        <dbReference type="ARBA" id="ARBA00004418"/>
    </source>
</evidence>
<dbReference type="RefSeq" id="WP_063457781.1">
    <property type="nucleotide sequence ID" value="NZ_CP014322.1"/>
</dbReference>
<keyword evidence="3 9" id="KW-0479">Metal-binding</keyword>
<dbReference type="GO" id="GO:0009055">
    <property type="term" value="F:electron transfer activity"/>
    <property type="evidence" value="ECO:0007669"/>
    <property type="project" value="InterPro"/>
</dbReference>
<dbReference type="PROSITE" id="PS51007">
    <property type="entry name" value="CYTC"/>
    <property type="match status" value="2"/>
</dbReference>
<evidence type="ECO:0000259" key="10">
    <source>
        <dbReference type="PROSITE" id="PS51007"/>
    </source>
</evidence>
<dbReference type="GeneID" id="83259488"/>
<evidence type="ECO:0000256" key="8">
    <source>
        <dbReference type="PIRSR" id="PIRSR000294-1"/>
    </source>
</evidence>
<dbReference type="EMBL" id="JAUOQI010000010">
    <property type="protein sequence ID" value="MDO6578559.1"/>
    <property type="molecule type" value="Genomic_DNA"/>
</dbReference>
<reference evidence="11" key="1">
    <citation type="submission" date="2023-07" db="EMBL/GenBank/DDBJ databases">
        <title>Genome content predicts the carbon catabolic preferences of heterotrophic bacteria.</title>
        <authorList>
            <person name="Gralka M."/>
        </authorList>
    </citation>
    <scope>NUCLEOTIDE SEQUENCE</scope>
    <source>
        <strain evidence="11">F2M12</strain>
    </source>
</reference>
<comment type="caution">
    <text evidence="11">The sequence shown here is derived from an EMBL/GenBank/DDBJ whole genome shotgun (WGS) entry which is preliminary data.</text>
</comment>
<comment type="PTM">
    <text evidence="8">Binds 2 heme groups per subunit.</text>
</comment>
<comment type="subcellular location">
    <subcellularLocation>
        <location evidence="1">Periplasm</location>
    </subcellularLocation>
</comment>
<feature type="binding site" description="covalent" evidence="8">
    <location>
        <position position="92"/>
    </location>
    <ligand>
        <name>heme c</name>
        <dbReference type="ChEBI" id="CHEBI:61717"/>
        <label>1</label>
    </ligand>
</feature>
<accession>A0AAW7Z593</accession>
<protein>
    <submittedName>
        <fullName evidence="11">Cytochrome c peroxidase</fullName>
    </submittedName>
</protein>
<dbReference type="Pfam" id="PF03150">
    <property type="entry name" value="CCP_MauG"/>
    <property type="match status" value="1"/>
</dbReference>
<dbReference type="SUPFAM" id="SSF46626">
    <property type="entry name" value="Cytochrome c"/>
    <property type="match status" value="2"/>
</dbReference>
<dbReference type="GO" id="GO:0004130">
    <property type="term" value="F:cytochrome-c peroxidase activity"/>
    <property type="evidence" value="ECO:0007669"/>
    <property type="project" value="TreeGrafter"/>
</dbReference>
<dbReference type="PIRSF" id="PIRSF000294">
    <property type="entry name" value="Cytochrome-c_peroxidase"/>
    <property type="match status" value="1"/>
</dbReference>
<gene>
    <name evidence="11" type="ORF">Q4527_14240</name>
</gene>
<dbReference type="GO" id="GO:0020037">
    <property type="term" value="F:heme binding"/>
    <property type="evidence" value="ECO:0007669"/>
    <property type="project" value="InterPro"/>
</dbReference>
<evidence type="ECO:0000313" key="12">
    <source>
        <dbReference type="Proteomes" id="UP001170717"/>
    </source>
</evidence>
<dbReference type="AlphaFoldDB" id="A0AAW7Z593"/>
<keyword evidence="11" id="KW-0575">Peroxidase</keyword>
<dbReference type="GO" id="GO:0046872">
    <property type="term" value="F:metal ion binding"/>
    <property type="evidence" value="ECO:0007669"/>
    <property type="project" value="UniProtKB-KW"/>
</dbReference>
<dbReference type="Gene3D" id="1.10.760.10">
    <property type="entry name" value="Cytochrome c-like domain"/>
    <property type="match status" value="2"/>
</dbReference>
<proteinExistence type="predicted"/>
<dbReference type="InterPro" id="IPR051395">
    <property type="entry name" value="Cytochrome_c_Peroxidase/MauG"/>
</dbReference>
<feature type="binding site" description="axial binding residue" evidence="9">
    <location>
        <position position="245"/>
    </location>
    <ligand>
        <name>heme c</name>
        <dbReference type="ChEBI" id="CHEBI:61717"/>
        <label>2</label>
    </ligand>
    <ligandPart>
        <name>Fe</name>
        <dbReference type="ChEBI" id="CHEBI:18248"/>
    </ligandPart>
</feature>
<keyword evidence="6" id="KW-0560">Oxidoreductase</keyword>
<feature type="binding site" description="axial binding residue" evidence="9">
    <location>
        <position position="93"/>
    </location>
    <ligand>
        <name>heme c</name>
        <dbReference type="ChEBI" id="CHEBI:61717"/>
        <label>1</label>
    </ligand>
    <ligandPart>
        <name>Fe</name>
        <dbReference type="ChEBI" id="CHEBI:18248"/>
    </ligandPart>
</feature>
<feature type="binding site" description="covalent" evidence="8">
    <location>
        <position position="89"/>
    </location>
    <ligand>
        <name>heme c</name>
        <dbReference type="ChEBI" id="CHEBI:61717"/>
        <label>1</label>
    </ligand>
</feature>